<protein>
    <submittedName>
        <fullName evidence="2">Uncharacterized protein</fullName>
    </submittedName>
</protein>
<comment type="caution">
    <text evidence="2">The sequence shown here is derived from an EMBL/GenBank/DDBJ whole genome shotgun (WGS) entry which is preliminary data.</text>
</comment>
<evidence type="ECO:0000313" key="2">
    <source>
        <dbReference type="EMBL" id="TNJ26113.1"/>
    </source>
</evidence>
<dbReference type="AlphaFoldDB" id="A0A4Z1SWK2"/>
<reference evidence="2 3" key="1">
    <citation type="submission" date="2019-05" db="EMBL/GenBank/DDBJ databases">
        <title>The compact genome of Giardia muris reveals important steps in the evolution of intestinal protozoan parasites.</title>
        <authorList>
            <person name="Xu F."/>
            <person name="Jimenez-Gonzalez A."/>
            <person name="Einarsson E."/>
            <person name="Astvaldsson A."/>
            <person name="Peirasmaki D."/>
            <person name="Eckmann L."/>
            <person name="Andersson J.O."/>
            <person name="Svard S.G."/>
            <person name="Jerlstrom-Hultqvist J."/>
        </authorList>
    </citation>
    <scope>NUCLEOTIDE SEQUENCE [LARGE SCALE GENOMIC DNA]</scope>
    <source>
        <strain evidence="2 3">Roberts-Thomson</strain>
    </source>
</reference>
<name>A0A4Z1SWK2_GIAMU</name>
<dbReference type="VEuPathDB" id="GiardiaDB:GMRT_25302"/>
<proteinExistence type="predicted"/>
<accession>A0A4Z1SWK2</accession>
<organism evidence="2 3">
    <name type="scientific">Giardia muris</name>
    <dbReference type="NCBI Taxonomy" id="5742"/>
    <lineage>
        <taxon>Eukaryota</taxon>
        <taxon>Metamonada</taxon>
        <taxon>Diplomonadida</taxon>
        <taxon>Hexamitidae</taxon>
        <taxon>Giardiinae</taxon>
        <taxon>Giardia</taxon>
    </lineage>
</organism>
<sequence>MTALMPAAYFNRPEIVQLLLPYEQGLKDSEGHTAKWYANNSPEKGDFTQVRQLLEDEGIERLPPSSPGLTNQEHINKLTAEIESLKKDLFSSKNALEETRKELSQLNQENSSLKQQLDNAINESKRHAEMNEDLRKASDQNRALINALTTEKATLQEQLSKTIEDLKRALADQKAQNLVLEKENAQLRTESHDMKDLRRRLEEVEEEKRILLQNLAAVGGRLTNHPQGLGTPTG</sequence>
<dbReference type="InterPro" id="IPR036770">
    <property type="entry name" value="Ankyrin_rpt-contain_sf"/>
</dbReference>
<keyword evidence="3" id="KW-1185">Reference proteome</keyword>
<gene>
    <name evidence="2" type="ORF">GMRT_25302</name>
</gene>
<dbReference type="OrthoDB" id="197419at2759"/>
<evidence type="ECO:0000313" key="3">
    <source>
        <dbReference type="Proteomes" id="UP000315496"/>
    </source>
</evidence>
<dbReference type="Proteomes" id="UP000315496">
    <property type="component" value="Unassembled WGS sequence"/>
</dbReference>
<evidence type="ECO:0000256" key="1">
    <source>
        <dbReference type="SAM" id="Coils"/>
    </source>
</evidence>
<keyword evidence="1" id="KW-0175">Coiled coil</keyword>
<dbReference type="EMBL" id="VDLU01000045">
    <property type="protein sequence ID" value="TNJ26113.1"/>
    <property type="molecule type" value="Genomic_DNA"/>
</dbReference>
<dbReference type="Gene3D" id="1.10.287.1490">
    <property type="match status" value="1"/>
</dbReference>
<dbReference type="SUPFAM" id="SSF48403">
    <property type="entry name" value="Ankyrin repeat"/>
    <property type="match status" value="1"/>
</dbReference>
<feature type="coiled-coil region" evidence="1">
    <location>
        <begin position="75"/>
        <end position="221"/>
    </location>
</feature>